<keyword evidence="2" id="KW-1185">Reference proteome</keyword>
<evidence type="ECO:0000313" key="1">
    <source>
        <dbReference type="EMBL" id="KII83735.1"/>
    </source>
</evidence>
<reference evidence="1 2" key="1">
    <citation type="submission" date="2014-06" db="EMBL/GenBank/DDBJ databases">
        <title>Evolutionary Origins and Diversification of the Mycorrhizal Mutualists.</title>
        <authorList>
            <consortium name="DOE Joint Genome Institute"/>
            <consortium name="Mycorrhizal Genomics Consortium"/>
            <person name="Kohler A."/>
            <person name="Kuo A."/>
            <person name="Nagy L.G."/>
            <person name="Floudas D."/>
            <person name="Copeland A."/>
            <person name="Barry K.W."/>
            <person name="Cichocki N."/>
            <person name="Veneault-Fourrey C."/>
            <person name="LaButti K."/>
            <person name="Lindquist E.A."/>
            <person name="Lipzen A."/>
            <person name="Lundell T."/>
            <person name="Morin E."/>
            <person name="Murat C."/>
            <person name="Riley R."/>
            <person name="Ohm R."/>
            <person name="Sun H."/>
            <person name="Tunlid A."/>
            <person name="Henrissat B."/>
            <person name="Grigoriev I.V."/>
            <person name="Hibbett D.S."/>
            <person name="Martin F."/>
        </authorList>
    </citation>
    <scope>NUCLEOTIDE SEQUENCE [LARGE SCALE GENOMIC DNA]</scope>
    <source>
        <strain evidence="1 2">FD-325 SS-3</strain>
    </source>
</reference>
<accession>A0A0C9SWJ2</accession>
<dbReference type="InterPro" id="IPR011333">
    <property type="entry name" value="SKP1/BTB/POZ_sf"/>
</dbReference>
<dbReference type="Gene3D" id="3.30.710.10">
    <property type="entry name" value="Potassium Channel Kv1.1, Chain A"/>
    <property type="match status" value="1"/>
</dbReference>
<evidence type="ECO:0000313" key="2">
    <source>
        <dbReference type="Proteomes" id="UP000053263"/>
    </source>
</evidence>
<organism evidence="1 2">
    <name type="scientific">Plicaturopsis crispa FD-325 SS-3</name>
    <dbReference type="NCBI Taxonomy" id="944288"/>
    <lineage>
        <taxon>Eukaryota</taxon>
        <taxon>Fungi</taxon>
        <taxon>Dikarya</taxon>
        <taxon>Basidiomycota</taxon>
        <taxon>Agaricomycotina</taxon>
        <taxon>Agaricomycetes</taxon>
        <taxon>Agaricomycetidae</taxon>
        <taxon>Amylocorticiales</taxon>
        <taxon>Amylocorticiaceae</taxon>
        <taxon>Plicatura</taxon>
        <taxon>Plicaturopsis crispa</taxon>
    </lineage>
</organism>
<dbReference type="EMBL" id="KN832574">
    <property type="protein sequence ID" value="KII83735.1"/>
    <property type="molecule type" value="Genomic_DNA"/>
</dbReference>
<name>A0A0C9SWJ2_PLICR</name>
<dbReference type="HOGENOM" id="CLU_043561_1_0_1"/>
<gene>
    <name evidence="1" type="ORF">PLICRDRAFT_439743</name>
</gene>
<dbReference type="Proteomes" id="UP000053263">
    <property type="component" value="Unassembled WGS sequence"/>
</dbReference>
<protein>
    <recommendedName>
        <fullName evidence="3">BTB domain-containing protein</fullName>
    </recommendedName>
</protein>
<proteinExistence type="predicted"/>
<sequence length="218" mass="24140">MPYDMIAAEYDYSSDSDLDEDETADVDMGVLKEDSGSEDANYAEARNSAPIAIPSTKNEAALPMLTTPLATPSKVIPVKDVAYKTWKAMIYYLYTSNINFTPLSSRKTGKIGAENANVPSLAASPKSIYRLAKKLELTALCDLAKTEIESQLSEDIIVEEVFSTFTSQFPEIRKLELAFLFMHWDTLKSSAALQGMMRRAVRGEILHAEDVVLDIMAH</sequence>
<evidence type="ECO:0008006" key="3">
    <source>
        <dbReference type="Google" id="ProtNLM"/>
    </source>
</evidence>
<dbReference type="OrthoDB" id="6359816at2759"/>
<dbReference type="AlphaFoldDB" id="A0A0C9SWJ2"/>